<accession>A0A9E7E287</accession>
<evidence type="ECO:0000313" key="2">
    <source>
        <dbReference type="EMBL" id="URA07194.1"/>
    </source>
</evidence>
<dbReference type="EMBL" id="ON189047">
    <property type="protein sequence ID" value="URA07194.1"/>
    <property type="molecule type" value="Genomic_DNA"/>
</dbReference>
<feature type="region of interest" description="Disordered" evidence="1">
    <location>
        <begin position="1"/>
        <end position="46"/>
    </location>
</feature>
<keyword evidence="3" id="KW-1185">Reference proteome</keyword>
<evidence type="ECO:0000313" key="3">
    <source>
        <dbReference type="Proteomes" id="UP001056460"/>
    </source>
</evidence>
<evidence type="ECO:0000256" key="1">
    <source>
        <dbReference type="SAM" id="MobiDB-lite"/>
    </source>
</evidence>
<proteinExistence type="predicted"/>
<name>A0A9E7E287_9CAUD</name>
<gene>
    <name evidence="2" type="ORF">Mallos_BL60086</name>
</gene>
<reference evidence="2" key="1">
    <citation type="journal article" date="2022" name="Viruses">
        <title>Isolation of novel Xanthomonas phages for the plant pathogens X. translucens and X. campestris.</title>
        <authorList>
            <person name="Erdrich S.H."/>
            <person name="Sharma V."/>
            <person name="Schurr U."/>
            <person name="Arsova B."/>
            <person name="Frunzke J."/>
        </authorList>
    </citation>
    <scope>NUCLEOTIDE SEQUENCE</scope>
</reference>
<sequence length="46" mass="4710">MAGGRLYGKRRLIGESGGGQPRSATASLLSGKVPAESPRAVSKRQA</sequence>
<organism evidence="2 3">
    <name type="scientific">Xanthomonas phage Mallos</name>
    <dbReference type="NCBI Taxonomy" id="2939131"/>
    <lineage>
        <taxon>Viruses</taxon>
        <taxon>Duplodnaviria</taxon>
        <taxon>Heunggongvirae</taxon>
        <taxon>Uroviricota</taxon>
        <taxon>Caudoviricetes</taxon>
        <taxon>Mesyanzhinovviridae</taxon>
        <taxon>Bradleyvirinae</taxon>
        <taxon>Mallosvirus</taxon>
        <taxon>Mallosvirus mallos</taxon>
    </lineage>
</organism>
<dbReference type="Proteomes" id="UP001056460">
    <property type="component" value="Segment"/>
</dbReference>
<protein>
    <submittedName>
        <fullName evidence="2">Uncharacterized protein</fullName>
    </submittedName>
</protein>